<dbReference type="Proteomes" id="UP000241381">
    <property type="component" value="Segment"/>
</dbReference>
<sequence length="270" mass="29231">MFTLQNLFAVYSEAAESQTSASAGAPAETQAQSAETTVQTEAKQTTEAPKEATTEEKENDYLTSTGWGAVVSELEDKPALSMAMDFVAKAGISLEDPAVQLAAKDGDFSMLEAKLAAEGVQGYEAMLAILKSASDEYFAEKQAQAEADVKAVQNILGENHAEIWDWAKGSMDDTDKEVFNSLFEQGGHHAIVAGIALKALYEQNFEGSIPAESLTKDLATSSSNKSGAITRQEFASLTQELAKKYGSDVYNSREYQMLQQRRELGRRKGI</sequence>
<organism evidence="2 3">
    <name type="scientific">Salmonella phage vB_SpuP_Spp16</name>
    <dbReference type="NCBI Taxonomy" id="2081603"/>
    <lineage>
        <taxon>Viruses</taxon>
        <taxon>Duplodnaviria</taxon>
        <taxon>Heunggongvirae</taxon>
        <taxon>Uroviricota</taxon>
        <taxon>Caudoviricetes</taxon>
        <taxon>Autographivirales</taxon>
        <taxon>Autonotataviridae</taxon>
        <taxon>Melnykvirinae</taxon>
        <taxon>Panjvirus</taxon>
        <taxon>Panjvirus Spp16</taxon>
    </lineage>
</organism>
<reference evidence="2" key="1">
    <citation type="submission" date="2018-01" db="EMBL/GenBank/DDBJ databases">
        <title>Complete genome sequence analysis of a novel Salmonella phage Spp16.</title>
        <authorList>
            <person name="Zhao F."/>
            <person name="Sun H."/>
            <person name="Ren H."/>
            <person name="Tong Y."/>
        </authorList>
    </citation>
    <scope>NUCLEOTIDE SEQUENCE [LARGE SCALE GENOMIC DNA]</scope>
</reference>
<evidence type="ECO:0000313" key="3">
    <source>
        <dbReference type="Proteomes" id="UP000241381"/>
    </source>
</evidence>
<evidence type="ECO:0000256" key="1">
    <source>
        <dbReference type="SAM" id="MobiDB-lite"/>
    </source>
</evidence>
<accession>A0A2P9JZQ9</accession>
<dbReference type="GeneID" id="54989847"/>
<dbReference type="EMBL" id="MG878892">
    <property type="protein sequence ID" value="AVI05022.1"/>
    <property type="molecule type" value="Genomic_DNA"/>
</dbReference>
<feature type="region of interest" description="Disordered" evidence="1">
    <location>
        <begin position="18"/>
        <end position="61"/>
    </location>
</feature>
<dbReference type="RefSeq" id="YP_009799362.1">
    <property type="nucleotide sequence ID" value="NC_047941.1"/>
</dbReference>
<dbReference type="KEGG" id="vg:54989847"/>
<protein>
    <submittedName>
        <fullName evidence="2">Capsid and scaffold protein</fullName>
    </submittedName>
</protein>
<keyword evidence="3" id="KW-1185">Reference proteome</keyword>
<feature type="compositionally biased region" description="Basic and acidic residues" evidence="1">
    <location>
        <begin position="48"/>
        <end position="60"/>
    </location>
</feature>
<evidence type="ECO:0000313" key="2">
    <source>
        <dbReference type="EMBL" id="AVI05022.1"/>
    </source>
</evidence>
<proteinExistence type="predicted"/>
<feature type="compositionally biased region" description="Polar residues" evidence="1">
    <location>
        <begin position="29"/>
        <end position="39"/>
    </location>
</feature>
<name>A0A2P9JZQ9_9CAUD</name>